<dbReference type="InterPro" id="IPR001680">
    <property type="entry name" value="WD40_rpt"/>
</dbReference>
<dbReference type="SMART" id="SM00674">
    <property type="entry name" value="CENPB"/>
    <property type="match status" value="1"/>
</dbReference>
<feature type="repeat" description="WD" evidence="6">
    <location>
        <begin position="870"/>
        <end position="911"/>
    </location>
</feature>
<keyword evidence="3" id="KW-0677">Repeat</keyword>
<dbReference type="OrthoDB" id="71166at2759"/>
<dbReference type="SMART" id="SM00320">
    <property type="entry name" value="WD40"/>
    <property type="match status" value="6"/>
</dbReference>
<dbReference type="InterPro" id="IPR059122">
    <property type="entry name" value="Beta-prop_WDR5-like"/>
</dbReference>
<keyword evidence="7" id="KW-0175">Coiled coil</keyword>
<proteinExistence type="predicted"/>
<dbReference type="Proteomes" id="UP000691718">
    <property type="component" value="Unassembled WGS sequence"/>
</dbReference>
<evidence type="ECO:0000313" key="11">
    <source>
        <dbReference type="Proteomes" id="UP000691718"/>
    </source>
</evidence>
<reference evidence="10" key="1">
    <citation type="submission" date="2021-04" db="EMBL/GenBank/DDBJ databases">
        <authorList>
            <person name="Tunstrom K."/>
        </authorList>
    </citation>
    <scope>NUCLEOTIDE SEQUENCE</scope>
</reference>
<dbReference type="PROSITE" id="PS00678">
    <property type="entry name" value="WD_REPEATS_1"/>
    <property type="match status" value="3"/>
</dbReference>
<keyword evidence="2 6" id="KW-0853">WD repeat</keyword>
<evidence type="ECO:0000256" key="1">
    <source>
        <dbReference type="ARBA" id="ARBA00004123"/>
    </source>
</evidence>
<dbReference type="GO" id="GO:0048188">
    <property type="term" value="C:Set1C/COMPASS complex"/>
    <property type="evidence" value="ECO:0007669"/>
    <property type="project" value="TreeGrafter"/>
</dbReference>
<dbReference type="InterPro" id="IPR006600">
    <property type="entry name" value="HTH_CenpB_DNA-bd_dom"/>
</dbReference>
<evidence type="ECO:0000256" key="8">
    <source>
        <dbReference type="SAM" id="MobiDB-lite"/>
    </source>
</evidence>
<comment type="caution">
    <text evidence="10">The sequence shown here is derived from an EMBL/GenBank/DDBJ whole genome shotgun (WGS) entry which is preliminary data.</text>
</comment>
<dbReference type="GO" id="GO:0044666">
    <property type="term" value="C:MLL3/4 complex"/>
    <property type="evidence" value="ECO:0007669"/>
    <property type="project" value="UniProtKB-ARBA"/>
</dbReference>
<dbReference type="PANTHER" id="PTHR22847">
    <property type="entry name" value="WD40 REPEAT PROTEIN"/>
    <property type="match status" value="1"/>
</dbReference>
<evidence type="ECO:0000259" key="9">
    <source>
        <dbReference type="PROSITE" id="PS51253"/>
    </source>
</evidence>
<dbReference type="AlphaFoldDB" id="A0A8S3XT89"/>
<accession>A0A8S3XT89</accession>
<dbReference type="InterPro" id="IPR004875">
    <property type="entry name" value="DDE_SF_endonuclease_dom"/>
</dbReference>
<dbReference type="Pfam" id="PF03184">
    <property type="entry name" value="DDE_1"/>
    <property type="match status" value="1"/>
</dbReference>
<evidence type="ECO:0000256" key="2">
    <source>
        <dbReference type="ARBA" id="ARBA00022574"/>
    </source>
</evidence>
<evidence type="ECO:0000256" key="4">
    <source>
        <dbReference type="ARBA" id="ARBA00023125"/>
    </source>
</evidence>
<feature type="domain" description="HTH CENPB-type" evidence="9">
    <location>
        <begin position="173"/>
        <end position="248"/>
    </location>
</feature>
<keyword evidence="4" id="KW-0238">DNA-binding</keyword>
<dbReference type="PROSITE" id="PS50294">
    <property type="entry name" value="WD_REPEATS_REGION"/>
    <property type="match status" value="4"/>
</dbReference>
<feature type="repeat" description="WD" evidence="6">
    <location>
        <begin position="53"/>
        <end position="94"/>
    </location>
</feature>
<keyword evidence="11" id="KW-1185">Reference proteome</keyword>
<feature type="coiled-coil region" evidence="7">
    <location>
        <begin position="821"/>
        <end position="857"/>
    </location>
</feature>
<name>A0A8S3XT89_PARAO</name>
<dbReference type="FunFam" id="2.130.10.10:FF:000228">
    <property type="entry name" value="COMPASS-like H3K4 histone methylase component WDR5A"/>
    <property type="match status" value="1"/>
</dbReference>
<dbReference type="PANTHER" id="PTHR22847:SF637">
    <property type="entry name" value="WD REPEAT DOMAIN 5B"/>
    <property type="match status" value="1"/>
</dbReference>
<feature type="compositionally biased region" description="Polar residues" evidence="8">
    <location>
        <begin position="13"/>
        <end position="42"/>
    </location>
</feature>
<dbReference type="InterPro" id="IPR019775">
    <property type="entry name" value="WD40_repeat_CS"/>
</dbReference>
<dbReference type="CDD" id="cd00200">
    <property type="entry name" value="WD40"/>
    <property type="match status" value="1"/>
</dbReference>
<evidence type="ECO:0000256" key="6">
    <source>
        <dbReference type="PROSITE-ProRule" id="PRU00221"/>
    </source>
</evidence>
<dbReference type="GO" id="GO:0003677">
    <property type="term" value="F:DNA binding"/>
    <property type="evidence" value="ECO:0007669"/>
    <property type="project" value="UniProtKB-KW"/>
</dbReference>
<dbReference type="PROSITE" id="PS50082">
    <property type="entry name" value="WD_REPEATS_2"/>
    <property type="match status" value="5"/>
</dbReference>
<dbReference type="PROSITE" id="PS51253">
    <property type="entry name" value="HTH_CENPB"/>
    <property type="match status" value="1"/>
</dbReference>
<dbReference type="EMBL" id="CAJQZP010001367">
    <property type="protein sequence ID" value="CAG5041795.1"/>
    <property type="molecule type" value="Genomic_DNA"/>
</dbReference>
<organism evidence="10 11">
    <name type="scientific">Parnassius apollo</name>
    <name type="common">Apollo butterfly</name>
    <name type="synonym">Papilio apollo</name>
    <dbReference type="NCBI Taxonomy" id="110799"/>
    <lineage>
        <taxon>Eukaryota</taxon>
        <taxon>Metazoa</taxon>
        <taxon>Ecdysozoa</taxon>
        <taxon>Arthropoda</taxon>
        <taxon>Hexapoda</taxon>
        <taxon>Insecta</taxon>
        <taxon>Pterygota</taxon>
        <taxon>Neoptera</taxon>
        <taxon>Endopterygota</taxon>
        <taxon>Lepidoptera</taxon>
        <taxon>Glossata</taxon>
        <taxon>Ditrysia</taxon>
        <taxon>Papilionoidea</taxon>
        <taxon>Papilionidae</taxon>
        <taxon>Parnassiinae</taxon>
        <taxon>Parnassini</taxon>
        <taxon>Parnassius</taxon>
        <taxon>Parnassius</taxon>
    </lineage>
</organism>
<protein>
    <submittedName>
        <fullName evidence="10">(apollo) hypothetical protein</fullName>
    </submittedName>
</protein>
<evidence type="ECO:0000313" key="10">
    <source>
        <dbReference type="EMBL" id="CAG5041795.1"/>
    </source>
</evidence>
<dbReference type="Pfam" id="PF03221">
    <property type="entry name" value="HTH_Tnp_Tc5"/>
    <property type="match status" value="1"/>
</dbReference>
<dbReference type="Pfam" id="PF00400">
    <property type="entry name" value="WD40"/>
    <property type="match status" value="1"/>
</dbReference>
<dbReference type="Pfam" id="PF25175">
    <property type="entry name" value="Beta-prop_WDR5"/>
    <property type="match status" value="1"/>
</dbReference>
<evidence type="ECO:0000256" key="7">
    <source>
        <dbReference type="SAM" id="Coils"/>
    </source>
</evidence>
<evidence type="ECO:0000256" key="5">
    <source>
        <dbReference type="ARBA" id="ARBA00023242"/>
    </source>
</evidence>
<gene>
    <name evidence="10" type="ORF">PAPOLLO_LOCUS22249</name>
</gene>
<feature type="repeat" description="WD" evidence="6">
    <location>
        <begin position="955"/>
        <end position="996"/>
    </location>
</feature>
<keyword evidence="5" id="KW-0539">Nucleus</keyword>
<feature type="repeat" description="WD" evidence="6">
    <location>
        <begin position="997"/>
        <end position="1041"/>
    </location>
</feature>
<comment type="subcellular location">
    <subcellularLocation>
        <location evidence="1">Nucleus</location>
    </subcellularLocation>
</comment>
<feature type="repeat" description="WD" evidence="6">
    <location>
        <begin position="912"/>
        <end position="953"/>
    </location>
</feature>
<dbReference type="Pfam" id="PF05225">
    <property type="entry name" value="HTH_psq"/>
    <property type="match status" value="1"/>
</dbReference>
<dbReference type="InterPro" id="IPR007889">
    <property type="entry name" value="HTH_Psq"/>
</dbReference>
<sequence>MVPLGPGPGHPTAHQTHGGPSTNLSGPNSLSQSAPQSNKSSVAKPNYTLKFTLAGHTKAVSSVKFSPNGEWLASSSADKLIKVWGAYDGKFEKTISGHKMGISDVAWSSDSSSKIMESTKKKYARFRYTQQQLEEALTRITNNDLSINKASKIYDIPKSTLSNKLNNKVPWQRKMGPLTQLTFDEENKLADWILTKAKLGFPMHPEEVYDTVEIFLKQNERENKFTKGRPGKKWLTLFLRRHPEVTKRNAEIISKARAAVTEEAIRNWFTELNKFLEEENALDIKDDPTRIFNSDETGVMTCLKTGLILGPKNYKNTYEIASGKEKESITVLCTFSADGTDVPPFVLYPYKRMPPAVIQNFPDTWYIGRSDSGWMVSVVFFTYIKLFYEWLVKNEIRLPVLLFLDGHKSHINRNMFDFGREKGIMIFCLYPNSTHILQPCDVGIFGPLKKNWKRVVRKHKQASTVPITKQNFAALFKIAYDRSIKPTTIKNSFRVCGLYPMSPDAVDYSRCISNRRQEIAQQNQKGTTTSSLHDQKEDLRSTIKVIEGEVGQMIRNEFVMSYNLNRSHPHQYFELWKKCRNQLENKKQSDTITPNTPIIPLDLSVSSIEASTSNEDDSKLESSQALERNSVPEIVESEITNVETEEMHATNSSIIIDSAIRLPSDNSILLGETSILPNLPPFDTTEDVIDFIIQNEIDIPDVIPLPWYDTLEIIVEKDPIIDAPNKCSSPQNNASSIPAIPSCSNNTNQAKNSLESTVDSQTAIKSVIDPTNSINSSNDTNPSNLLEGFLKIPDLPQKKFKVTKKMPAPYGLTGLKYKEYLKNQDDEKKIKEEELANKRKEREEKRLNKQKSQSKKRVWELSSGKCLKTLKGHSNYVFCCNFNPQSNLIVSGSFDESVRIWDVRTGKCLKTLPAHSDPVSAVHFNRDGSLIVSSSYDGLCRIWDTASGQCLKTLIDDDNPPVSFVKFSPNGKYILAATLDNTLKLWDYSRGKCLKTYTGHKNEKYCIFANFSVTGGKWIVSGSEDNLVYIWNLQSKEIVQRLSGHTDTVLFGKVTLNNIFWFSSIQRSVYFGFIL</sequence>
<feature type="region of interest" description="Disordered" evidence="8">
    <location>
        <begin position="1"/>
        <end position="42"/>
    </location>
</feature>
<evidence type="ECO:0000256" key="3">
    <source>
        <dbReference type="ARBA" id="ARBA00022737"/>
    </source>
</evidence>
<dbReference type="GO" id="GO:0042393">
    <property type="term" value="F:histone binding"/>
    <property type="evidence" value="ECO:0007669"/>
    <property type="project" value="TreeGrafter"/>
</dbReference>